<protein>
    <recommendedName>
        <fullName evidence="6">GTPase HflX</fullName>
    </recommendedName>
    <alternativeName>
        <fullName evidence="6">GTP-binding protein HflX</fullName>
    </alternativeName>
</protein>
<evidence type="ECO:0000256" key="4">
    <source>
        <dbReference type="ARBA" id="ARBA00022842"/>
    </source>
</evidence>
<dbReference type="InterPro" id="IPR027417">
    <property type="entry name" value="P-loop_NTPase"/>
</dbReference>
<evidence type="ECO:0000256" key="1">
    <source>
        <dbReference type="ARBA" id="ARBA00022490"/>
    </source>
</evidence>
<dbReference type="CDD" id="cd01878">
    <property type="entry name" value="HflX"/>
    <property type="match status" value="1"/>
</dbReference>
<dbReference type="PANTHER" id="PTHR10229">
    <property type="entry name" value="GTP-BINDING PROTEIN HFLX"/>
    <property type="match status" value="1"/>
</dbReference>
<accession>A0A1B9F801</accession>
<dbReference type="PATRIC" id="fig|1156395.6.peg.875"/>
<evidence type="ECO:0000313" key="10">
    <source>
        <dbReference type="Proteomes" id="UP000093080"/>
    </source>
</evidence>
<dbReference type="InterPro" id="IPR025121">
    <property type="entry name" value="GTPase_HflX_N"/>
</dbReference>
<dbReference type="STRING" id="1156395.DBT_0860"/>
<comment type="caution">
    <text evidence="9">The sequence shown here is derived from an EMBL/GenBank/DDBJ whole genome shotgun (WGS) entry which is preliminary data.</text>
</comment>
<feature type="domain" description="Hflx-type G" evidence="8">
    <location>
        <begin position="338"/>
        <end position="499"/>
    </location>
</feature>
<dbReference type="InterPro" id="IPR006073">
    <property type="entry name" value="GTP-bd"/>
</dbReference>
<reference evidence="9 10" key="1">
    <citation type="submission" date="2016-06" db="EMBL/GenBank/DDBJ databases">
        <title>Respiratory ammonification of nitrate coupled to the oxidation of elemental sulfur in deep-sea autotrophic thermophilic bacteria.</title>
        <authorList>
            <person name="Slobodkina G.B."/>
            <person name="Mardanov A.V."/>
            <person name="Ravin N.V."/>
            <person name="Frolova A.A."/>
            <person name="Viryasiv M.B."/>
            <person name="Chernyh N.A."/>
            <person name="Bonch-Osmolovskaya E.A."/>
            <person name="Slobodkin A.I."/>
        </authorList>
    </citation>
    <scope>NUCLEOTIDE SEQUENCE [LARGE SCALE GENOMIC DNA]</scope>
    <source>
        <strain evidence="9 10">S69</strain>
    </source>
</reference>
<comment type="function">
    <text evidence="6">GTPase that associates with the 50S ribosomal subunit and may have a role during protein synthesis or ribosome biogenesis.</text>
</comment>
<dbReference type="PROSITE" id="PS51705">
    <property type="entry name" value="G_HFLX"/>
    <property type="match status" value="1"/>
</dbReference>
<dbReference type="Pfam" id="PF16360">
    <property type="entry name" value="GTP-bdg_M"/>
    <property type="match status" value="1"/>
</dbReference>
<dbReference type="NCBIfam" id="TIGR00231">
    <property type="entry name" value="small_GTP"/>
    <property type="match status" value="1"/>
</dbReference>
<dbReference type="GO" id="GO:0005737">
    <property type="term" value="C:cytoplasm"/>
    <property type="evidence" value="ECO:0007669"/>
    <property type="project" value="UniProtKB-SubCell"/>
</dbReference>
<dbReference type="InterPro" id="IPR032305">
    <property type="entry name" value="GTP-bd_M"/>
</dbReference>
<keyword evidence="2" id="KW-0479">Metal-binding</keyword>
<keyword evidence="4" id="KW-0460">Magnesium</keyword>
<dbReference type="Pfam" id="PF13167">
    <property type="entry name" value="GTP-bdg_N"/>
    <property type="match status" value="1"/>
</dbReference>
<evidence type="ECO:0000256" key="2">
    <source>
        <dbReference type="ARBA" id="ARBA00022723"/>
    </source>
</evidence>
<dbReference type="AlphaFoldDB" id="A0A1B9F801"/>
<dbReference type="PRINTS" id="PR00326">
    <property type="entry name" value="GTP1OBG"/>
</dbReference>
<dbReference type="InterPro" id="IPR005225">
    <property type="entry name" value="Small_GTP-bd"/>
</dbReference>
<evidence type="ECO:0000256" key="5">
    <source>
        <dbReference type="ARBA" id="ARBA00023134"/>
    </source>
</evidence>
<dbReference type="EMBL" id="MAGO01000003">
    <property type="protein sequence ID" value="OCC15935.1"/>
    <property type="molecule type" value="Genomic_DNA"/>
</dbReference>
<evidence type="ECO:0000313" key="9">
    <source>
        <dbReference type="EMBL" id="OCC15935.1"/>
    </source>
</evidence>
<feature type="coiled-coil region" evidence="7">
    <location>
        <begin position="296"/>
        <end position="323"/>
    </location>
</feature>
<dbReference type="Proteomes" id="UP000093080">
    <property type="component" value="Unassembled WGS sequence"/>
</dbReference>
<organism evidence="9 10">
    <name type="scientific">Dissulfuribacter thermophilus</name>
    <dbReference type="NCBI Taxonomy" id="1156395"/>
    <lineage>
        <taxon>Bacteria</taxon>
        <taxon>Pseudomonadati</taxon>
        <taxon>Thermodesulfobacteriota</taxon>
        <taxon>Dissulfuribacteria</taxon>
        <taxon>Dissulfuribacterales</taxon>
        <taxon>Dissulfuribacteraceae</taxon>
        <taxon>Dissulfuribacter</taxon>
    </lineage>
</organism>
<keyword evidence="7" id="KW-0175">Coiled coil</keyword>
<sequence>MAQISQDVGREIGILVDRKGIVRYVLCGERDSILIPDLSAQRRGPGRLKGLRCIHTHLRIGKGLDSEDLTDLALLRLDSMVAIDVENGLPSKIHLAHLLPPNQEGKKWEIHEFRDVQSIKIPFASFIKSLEDEMQHAFGGKILDGGERAILVHASPYPRNIRERSMRELELLARSAGVEVVDMVHQRIRKYHPGHLIGLGKLRQILIDGLYLGATLVIFDQNLTPVQVNKISEMVDLKVIDRTQLILDIFAKRARSREGKIQVELAQLKYLLPRLVGKGTAMSRLSGGIGGRGPGEKKLEIDRRRVKQRINSLEKDLEKIAKRRLERRKRRLRSGKVFKVSLVGYTNAGKSTLLNTLTGANVLSEDKVFATLDPKSSRFFIRGLGQDIVISDTVGFIRDMPEGLKAAFKSTLEELEDADLILHVVDLTSPDWQGDKEAVEEILREMAIDDIPVLTCYNKIDAVEDEDIRRLPKDAVTISAKKGYGLEELINRIFPSTQN</sequence>
<dbReference type="FunFam" id="3.40.50.11060:FF:000001">
    <property type="entry name" value="GTPase HflX"/>
    <property type="match status" value="1"/>
</dbReference>
<keyword evidence="3 6" id="KW-0547">Nucleotide-binding</keyword>
<dbReference type="GO" id="GO:0005525">
    <property type="term" value="F:GTP binding"/>
    <property type="evidence" value="ECO:0007669"/>
    <property type="project" value="UniProtKB-UniRule"/>
</dbReference>
<dbReference type="GO" id="GO:0043022">
    <property type="term" value="F:ribosome binding"/>
    <property type="evidence" value="ECO:0007669"/>
    <property type="project" value="TreeGrafter"/>
</dbReference>
<keyword evidence="1 6" id="KW-0963">Cytoplasm</keyword>
<dbReference type="Gene3D" id="3.40.50.300">
    <property type="entry name" value="P-loop containing nucleotide triphosphate hydrolases"/>
    <property type="match status" value="1"/>
</dbReference>
<comment type="subunit">
    <text evidence="6">Monomer. Associates with the 50S ribosomal subunit.</text>
</comment>
<dbReference type="GO" id="GO:0046872">
    <property type="term" value="F:metal ion binding"/>
    <property type="evidence" value="ECO:0007669"/>
    <property type="project" value="UniProtKB-KW"/>
</dbReference>
<evidence type="ECO:0000256" key="3">
    <source>
        <dbReference type="ARBA" id="ARBA00022741"/>
    </source>
</evidence>
<name>A0A1B9F801_9BACT</name>
<evidence type="ECO:0000256" key="7">
    <source>
        <dbReference type="SAM" id="Coils"/>
    </source>
</evidence>
<dbReference type="InterPro" id="IPR042108">
    <property type="entry name" value="GTPase_HflX_N_sf"/>
</dbReference>
<keyword evidence="5 6" id="KW-0342">GTP-binding</keyword>
<gene>
    <name evidence="6" type="primary">hflX</name>
    <name evidence="9" type="ORF">DBT_0860</name>
</gene>
<dbReference type="GO" id="GO:0003924">
    <property type="term" value="F:GTPase activity"/>
    <property type="evidence" value="ECO:0007669"/>
    <property type="project" value="UniProtKB-UniRule"/>
</dbReference>
<dbReference type="InterPro" id="IPR016496">
    <property type="entry name" value="GTPase_HflX"/>
</dbReference>
<keyword evidence="10" id="KW-1185">Reference proteome</keyword>
<evidence type="ECO:0000256" key="6">
    <source>
        <dbReference type="HAMAP-Rule" id="MF_00900"/>
    </source>
</evidence>
<dbReference type="Pfam" id="PF01926">
    <property type="entry name" value="MMR_HSR1"/>
    <property type="match status" value="1"/>
</dbReference>
<proteinExistence type="inferred from homology"/>
<comment type="subcellular location">
    <subcellularLocation>
        <location evidence="6">Cytoplasm</location>
    </subcellularLocation>
    <text evidence="6">May associate with membranes.</text>
</comment>
<comment type="similarity">
    <text evidence="6">Belongs to the TRAFAC class OBG-HflX-like GTPase superfamily. HflX GTPase family.</text>
</comment>
<dbReference type="PANTHER" id="PTHR10229:SF0">
    <property type="entry name" value="GTP-BINDING PROTEIN 6-RELATED"/>
    <property type="match status" value="1"/>
</dbReference>
<dbReference type="SUPFAM" id="SSF52540">
    <property type="entry name" value="P-loop containing nucleoside triphosphate hydrolases"/>
    <property type="match status" value="1"/>
</dbReference>
<dbReference type="InterPro" id="IPR030394">
    <property type="entry name" value="G_HFLX_dom"/>
</dbReference>
<evidence type="ECO:0000259" key="8">
    <source>
        <dbReference type="PROSITE" id="PS51705"/>
    </source>
</evidence>
<dbReference type="HAMAP" id="MF_00900">
    <property type="entry name" value="GTPase_HflX"/>
    <property type="match status" value="1"/>
</dbReference>
<dbReference type="Gene3D" id="6.10.250.2860">
    <property type="match status" value="1"/>
</dbReference>
<dbReference type="NCBIfam" id="TIGR03156">
    <property type="entry name" value="GTP_HflX"/>
    <property type="match status" value="1"/>
</dbReference>
<dbReference type="Gene3D" id="3.40.50.11060">
    <property type="entry name" value="GTPase HflX, N-terminal domain"/>
    <property type="match status" value="1"/>
</dbReference>